<protein>
    <submittedName>
        <fullName evidence="2">Immunoglobulin variable region used by the itc63b heavy chain</fullName>
    </submittedName>
</protein>
<sequence>MCNRTVTYSKCACGRTWNGDPVLERCKEALKNDNGVCKTGLSQGQTYQPPTVENESTEENFEQLAQAQREASEAQLRATKAQLKAAKAQREATEAQERLERLRAEASNNASDPLYEGIEGMTGDPAAIVRAAQELMSRPGVERVNFTIEPVE</sequence>
<organism evidence="2 3">
    <name type="scientific">Fusarium sporotrichioides</name>
    <dbReference type="NCBI Taxonomy" id="5514"/>
    <lineage>
        <taxon>Eukaryota</taxon>
        <taxon>Fungi</taxon>
        <taxon>Dikarya</taxon>
        <taxon>Ascomycota</taxon>
        <taxon>Pezizomycotina</taxon>
        <taxon>Sordariomycetes</taxon>
        <taxon>Hypocreomycetidae</taxon>
        <taxon>Hypocreales</taxon>
        <taxon>Nectriaceae</taxon>
        <taxon>Fusarium</taxon>
    </lineage>
</organism>
<gene>
    <name evidence="2" type="ORF">FSPOR_10587</name>
</gene>
<evidence type="ECO:0000256" key="1">
    <source>
        <dbReference type="SAM" id="Coils"/>
    </source>
</evidence>
<reference evidence="2 3" key="1">
    <citation type="journal article" date="2018" name="PLoS Pathog.">
        <title>Evolution of structural diversity of trichothecenes, a family of toxins produced by plant pathogenic and entomopathogenic fungi.</title>
        <authorList>
            <person name="Proctor R.H."/>
            <person name="McCormick S.P."/>
            <person name="Kim H.S."/>
            <person name="Cardoza R.E."/>
            <person name="Stanley A.M."/>
            <person name="Lindo L."/>
            <person name="Kelly A."/>
            <person name="Brown D.W."/>
            <person name="Lee T."/>
            <person name="Vaughan M.M."/>
            <person name="Alexander N.J."/>
            <person name="Busman M."/>
            <person name="Gutierrez S."/>
        </authorList>
    </citation>
    <scope>NUCLEOTIDE SEQUENCE [LARGE SCALE GENOMIC DNA]</scope>
    <source>
        <strain evidence="2 3">NRRL 3299</strain>
    </source>
</reference>
<keyword evidence="3" id="KW-1185">Reference proteome</keyword>
<dbReference type="EMBL" id="PXOF01000184">
    <property type="protein sequence ID" value="RGP60620.1"/>
    <property type="molecule type" value="Genomic_DNA"/>
</dbReference>
<comment type="caution">
    <text evidence="2">The sequence shown here is derived from an EMBL/GenBank/DDBJ whole genome shotgun (WGS) entry which is preliminary data.</text>
</comment>
<name>A0A395RKH1_FUSSP</name>
<keyword evidence="1" id="KW-0175">Coiled coil</keyword>
<proteinExistence type="predicted"/>
<dbReference type="Proteomes" id="UP000266152">
    <property type="component" value="Unassembled WGS sequence"/>
</dbReference>
<evidence type="ECO:0000313" key="3">
    <source>
        <dbReference type="Proteomes" id="UP000266152"/>
    </source>
</evidence>
<evidence type="ECO:0000313" key="2">
    <source>
        <dbReference type="EMBL" id="RGP60620.1"/>
    </source>
</evidence>
<dbReference type="AlphaFoldDB" id="A0A395RKH1"/>
<feature type="coiled-coil region" evidence="1">
    <location>
        <begin position="54"/>
        <end position="112"/>
    </location>
</feature>
<accession>A0A395RKH1</accession>